<dbReference type="PANTHER" id="PTHR31086">
    <property type="entry name" value="ALUMINUM-ACTIVATED MALATE TRANSPORTER 10"/>
    <property type="match status" value="1"/>
</dbReference>
<protein>
    <recommendedName>
        <fullName evidence="10">Aromatic acid exporter family protein</fullName>
    </recommendedName>
</protein>
<dbReference type="HOGENOM" id="CLU_067028_0_0_9"/>
<organism evidence="8 9">
    <name type="scientific">Staphylococcus aureus subsp. aureus MN8</name>
    <dbReference type="NCBI Taxonomy" id="548470"/>
    <lineage>
        <taxon>Bacteria</taxon>
        <taxon>Bacillati</taxon>
        <taxon>Bacillota</taxon>
        <taxon>Bacilli</taxon>
        <taxon>Bacillales</taxon>
        <taxon>Staphylococcaceae</taxon>
        <taxon>Staphylococcus</taxon>
    </lineage>
</organism>
<dbReference type="RefSeq" id="WP_001014423.1">
    <property type="nucleotide sequence ID" value="NZ_CM000952.1"/>
</dbReference>
<feature type="transmembrane region" description="Helical" evidence="7">
    <location>
        <begin position="20"/>
        <end position="46"/>
    </location>
</feature>
<sequence>MNGQWYKHLIGARTIKTGIAIFLTAVFCMALDLTPIYAILTAVVTIEPTAKASLIKGYRRLPATVIGAGFAVLFTYLFGDQSPFTYALSATFTILFCTKLKLQVGTNVAVLTSLAMIPGIHDAYIFNFLSRTLTAIIGLVTSGLINFMVFPPKYYGQVEEKLSKTDALMYKLFYNRCQEIILSRLQSDKSEKAYKNIFNLNNQVETLISYQRDELSYHKKKECDWKLLNQLTKRAYTNRLFITHLSNIIYLPKNTRVNFSGDEKMALLKISSSIKDIFYDGSFKREDDSVETLRSTIKALEISGENQIKSHILYEVLMIYRLLDSRYA</sequence>
<keyword evidence="4 7" id="KW-0812">Transmembrane</keyword>
<evidence type="ECO:0000256" key="7">
    <source>
        <dbReference type="SAM" id="Phobius"/>
    </source>
</evidence>
<accession>A0A0E1XBF2</accession>
<evidence type="ECO:0000256" key="5">
    <source>
        <dbReference type="ARBA" id="ARBA00022989"/>
    </source>
</evidence>
<proteinExistence type="inferred from homology"/>
<evidence type="ECO:0000256" key="3">
    <source>
        <dbReference type="ARBA" id="ARBA00022475"/>
    </source>
</evidence>
<evidence type="ECO:0000256" key="2">
    <source>
        <dbReference type="ARBA" id="ARBA00006544"/>
    </source>
</evidence>
<dbReference type="SMR" id="A0A0E1XBF2"/>
<dbReference type="EMBL" id="ACJA02000002">
    <property type="protein sequence ID" value="EFH95900.1"/>
    <property type="molecule type" value="Genomic_DNA"/>
</dbReference>
<keyword evidence="3" id="KW-1003">Cell membrane</keyword>
<feature type="transmembrane region" description="Helical" evidence="7">
    <location>
        <begin position="132"/>
        <end position="150"/>
    </location>
</feature>
<evidence type="ECO:0000256" key="1">
    <source>
        <dbReference type="ARBA" id="ARBA00004651"/>
    </source>
</evidence>
<feature type="transmembrane region" description="Helical" evidence="7">
    <location>
        <begin position="58"/>
        <end position="78"/>
    </location>
</feature>
<comment type="subcellular location">
    <subcellularLocation>
        <location evidence="1">Cell membrane</location>
        <topology evidence="1">Multi-pass membrane protein</topology>
    </subcellularLocation>
</comment>
<comment type="caution">
    <text evidence="8">The sequence shown here is derived from an EMBL/GenBank/DDBJ whole genome shotgun (WGS) entry which is preliminary data.</text>
</comment>
<evidence type="ECO:0000256" key="6">
    <source>
        <dbReference type="ARBA" id="ARBA00023136"/>
    </source>
</evidence>
<keyword evidence="6 7" id="KW-0472">Membrane</keyword>
<name>A0A0E1XBF2_STAAU</name>
<reference evidence="8 9" key="1">
    <citation type="submission" date="2010-05" db="EMBL/GenBank/DDBJ databases">
        <authorList>
            <person name="Muzny D."/>
            <person name="Qin X."/>
            <person name="Buhay C."/>
            <person name="Dugan-Rocha S."/>
            <person name="Ding Y."/>
            <person name="Chen G."/>
            <person name="Hawes A."/>
            <person name="Holder M."/>
            <person name="Jhangiani S."/>
            <person name="Johnson A."/>
            <person name="Khan Z."/>
            <person name="Li Z."/>
            <person name="Liu W."/>
            <person name="Liu X."/>
            <person name="Perez L."/>
            <person name="Shen H."/>
            <person name="Wang Q."/>
            <person name="Watt J."/>
            <person name="Xi L."/>
            <person name="Xin Y."/>
            <person name="Zhou J."/>
            <person name="Deng J."/>
            <person name="Jiang H."/>
            <person name="Liu Y."/>
            <person name="Qu J."/>
            <person name="Song X.-Z."/>
            <person name="Zhang L."/>
            <person name="Villasana D."/>
            <person name="Johnson A."/>
            <person name="Liu J."/>
            <person name="Liyanage D."/>
            <person name="Lorensuhewa L."/>
            <person name="Robinson T."/>
            <person name="Song A."/>
            <person name="Song B.-B."/>
            <person name="Dinh H."/>
            <person name="Thornton R."/>
            <person name="Coyle M."/>
            <person name="Francisco L."/>
            <person name="Jackson L."/>
            <person name="Javaid M."/>
            <person name="Korchina V."/>
            <person name="Kovar C."/>
            <person name="Mata R."/>
            <person name="Mathew T."/>
            <person name="Ngo R."/>
            <person name="Nguyen L."/>
            <person name="Nguyen N."/>
            <person name="Okwuonu G."/>
            <person name="Ongeri F."/>
            <person name="Pham C."/>
            <person name="Simmons D."/>
            <person name="Wilczek-Boney K."/>
            <person name="Hale W."/>
            <person name="Jakkamsetti A."/>
            <person name="Pham P."/>
            <person name="Ruth R."/>
            <person name="San Lucas F."/>
            <person name="Warren J."/>
            <person name="Zhang J."/>
            <person name="Zhao Z."/>
            <person name="Zhou C."/>
            <person name="Zhu D."/>
            <person name="Lee S."/>
            <person name="Bess C."/>
            <person name="Blankenburg K."/>
            <person name="Forbes L."/>
            <person name="Fu Q."/>
            <person name="Gubbala S."/>
            <person name="Hirani K."/>
            <person name="Jayaseelan J.C."/>
            <person name="Lara F."/>
            <person name="Munidasa M."/>
            <person name="Palculict T."/>
            <person name="Patil S."/>
            <person name="Pu L.-L."/>
            <person name="Saada N."/>
            <person name="Tang L."/>
            <person name="Weissenberger G."/>
            <person name="Zhu Y."/>
            <person name="Hemphill L."/>
            <person name="Shang Y."/>
            <person name="Youmans B."/>
            <person name="Ayvaz T."/>
            <person name="Ross M."/>
            <person name="Santibanez J."/>
            <person name="Aqrawi P."/>
            <person name="Gross S."/>
            <person name="Joshi V."/>
            <person name="Fowler G."/>
            <person name="Nazareth L."/>
            <person name="Reid J."/>
            <person name="Worley K."/>
            <person name="Petrosino J."/>
            <person name="Highlander S."/>
            <person name="Gibbs R."/>
        </authorList>
    </citation>
    <scope>NUCLEOTIDE SEQUENCE [LARGE SCALE GENOMIC DNA]</scope>
    <source>
        <strain evidence="8 9">MN8</strain>
    </source>
</reference>
<dbReference type="Pfam" id="PF06081">
    <property type="entry name" value="ArAE_1"/>
    <property type="match status" value="1"/>
</dbReference>
<dbReference type="InterPro" id="IPR010343">
    <property type="entry name" value="ArAE_1"/>
</dbReference>
<gene>
    <name evidence="8" type="ORF">HMPREF0769_11283</name>
</gene>
<feature type="transmembrane region" description="Helical" evidence="7">
    <location>
        <begin position="84"/>
        <end position="102"/>
    </location>
</feature>
<comment type="similarity">
    <text evidence="2">Belongs to the UPF0421 family.</text>
</comment>
<keyword evidence="5 7" id="KW-1133">Transmembrane helix</keyword>
<evidence type="ECO:0000313" key="8">
    <source>
        <dbReference type="EMBL" id="EFH95900.1"/>
    </source>
</evidence>
<evidence type="ECO:0000313" key="9">
    <source>
        <dbReference type="Proteomes" id="UP000003455"/>
    </source>
</evidence>
<dbReference type="GO" id="GO:0005886">
    <property type="term" value="C:plasma membrane"/>
    <property type="evidence" value="ECO:0007669"/>
    <property type="project" value="UniProtKB-SubCell"/>
</dbReference>
<evidence type="ECO:0008006" key="10">
    <source>
        <dbReference type="Google" id="ProtNLM"/>
    </source>
</evidence>
<dbReference type="Proteomes" id="UP000003455">
    <property type="component" value="Chromosome"/>
</dbReference>
<dbReference type="AlphaFoldDB" id="A0A0E1XBF2"/>
<evidence type="ECO:0000256" key="4">
    <source>
        <dbReference type="ARBA" id="ARBA00022692"/>
    </source>
</evidence>